<organism evidence="8 9">
    <name type="scientific">Kingdonia uniflora</name>
    <dbReference type="NCBI Taxonomy" id="39325"/>
    <lineage>
        <taxon>Eukaryota</taxon>
        <taxon>Viridiplantae</taxon>
        <taxon>Streptophyta</taxon>
        <taxon>Embryophyta</taxon>
        <taxon>Tracheophyta</taxon>
        <taxon>Spermatophyta</taxon>
        <taxon>Magnoliopsida</taxon>
        <taxon>Ranunculales</taxon>
        <taxon>Circaeasteraceae</taxon>
        <taxon>Kingdonia</taxon>
    </lineage>
</organism>
<feature type="domain" description="Aminotransferase-like plant mobile" evidence="7">
    <location>
        <begin position="101"/>
        <end position="178"/>
    </location>
</feature>
<evidence type="ECO:0000259" key="6">
    <source>
        <dbReference type="Pfam" id="PF00464"/>
    </source>
</evidence>
<dbReference type="InterPro" id="IPR009000">
    <property type="entry name" value="Transl_B-barrel_sf"/>
</dbReference>
<dbReference type="GO" id="GO:0010073">
    <property type="term" value="P:meristem maintenance"/>
    <property type="evidence" value="ECO:0007669"/>
    <property type="project" value="InterPro"/>
</dbReference>
<dbReference type="Gene3D" id="2.40.30.10">
    <property type="entry name" value="Translation factors"/>
    <property type="match status" value="1"/>
</dbReference>
<dbReference type="InterPro" id="IPR044824">
    <property type="entry name" value="MAIN-like"/>
</dbReference>
<dbReference type="EMBL" id="JACGCM010000333">
    <property type="protein sequence ID" value="KAF6173622.1"/>
    <property type="molecule type" value="Genomic_DNA"/>
</dbReference>
<dbReference type="GO" id="GO:0005525">
    <property type="term" value="F:GTP binding"/>
    <property type="evidence" value="ECO:0007669"/>
    <property type="project" value="UniProtKB-KW"/>
</dbReference>
<proteinExistence type="predicted"/>
<keyword evidence="9" id="KW-1185">Reference proteome</keyword>
<accession>A0A7J7P301</accession>
<dbReference type="InterPro" id="IPR015421">
    <property type="entry name" value="PyrdxlP-dep_Trfase_major"/>
</dbReference>
<name>A0A7J7P301_9MAGN</name>
<dbReference type="OrthoDB" id="1572276at2759"/>
<sequence length="635" mass="71633">MMAKGGDGKWGLIVVEERDEHMVSLIGENPTLRPARFLKPLVTHFKKAAKFPSLCGILAYTGKKWDFFDVQFKGWKNPQKKWKQWVDQMCEIYEEMWKVTGIYDTIIGSTYEIRKDREMVLGLVEWWCPETNTFVFPWGEETITLEDVILIGGLSVLGKPVTTCLLGDLVNIEDEMIKQFVFHAYPEDIICKKVFPIAIRLDQGIRIALASAIWAYKRLPTLRPESKSLRPGEPRMARWHKLNSSSDLKILRFHMGSPKNFQMHPYMSFVENLTQPSFCKEQGEWVLGNINTEEELRSFSRCIRPCELAGLDFIEQYLPHRVGMQFGMDQDLPDGQQDVEYILALESTSKNLDKSFIKKEVDMLTGQKANENIMEEEMDSKSLDIALPEKGSDDLLAPPGFLPTDKDKFKLTQMYKHIANAVGAFLMMDMAPIAGLVAASVVANSFEYCDVVTTTTHKVSRFISSGCGRFIATSHTRYLKPLFLPVCDVIKSHSLGPVAASSKLESGSLQFGSKVLVMPSGDIAVVRSLECGSQPCTVARARDNVVVGLQGIDVSSVVAGGVICHPIFLVALSTHFRVEDPHFRSYNANHHWLSGHYGMIYGNSASRPMQIFSSLQTLYYILVLYVTAYRIILQF</sequence>
<dbReference type="PANTHER" id="PTHR46033">
    <property type="entry name" value="PROTEIN MAIN-LIKE 2"/>
    <property type="match status" value="1"/>
</dbReference>
<feature type="domain" description="Serine hydroxymethyltransferase-like" evidence="6">
    <location>
        <begin position="415"/>
        <end position="461"/>
    </location>
</feature>
<keyword evidence="3" id="KW-0547">Nucleotide-binding</keyword>
<reference evidence="8 9" key="1">
    <citation type="journal article" date="2020" name="IScience">
        <title>Genome Sequencing of the Endangered Kingdonia uniflora (Circaeasteraceae, Ranunculales) Reveals Potential Mechanisms of Evolutionary Specialization.</title>
        <authorList>
            <person name="Sun Y."/>
            <person name="Deng T."/>
            <person name="Zhang A."/>
            <person name="Moore M.J."/>
            <person name="Landis J.B."/>
            <person name="Lin N."/>
            <person name="Zhang H."/>
            <person name="Zhang X."/>
            <person name="Huang J."/>
            <person name="Zhang X."/>
            <person name="Sun H."/>
            <person name="Wang H."/>
        </authorList>
    </citation>
    <scope>NUCLEOTIDE SEQUENCE [LARGE SCALE GENOMIC DNA]</scope>
    <source>
        <strain evidence="8">TB1705</strain>
        <tissue evidence="8">Leaf</tissue>
    </source>
</reference>
<keyword evidence="2" id="KW-0963">Cytoplasm</keyword>
<dbReference type="GO" id="GO:0005737">
    <property type="term" value="C:cytoplasm"/>
    <property type="evidence" value="ECO:0007669"/>
    <property type="project" value="UniProtKB-SubCell"/>
</dbReference>
<dbReference type="InterPro" id="IPR015424">
    <property type="entry name" value="PyrdxlP-dep_Trfase"/>
</dbReference>
<dbReference type="AlphaFoldDB" id="A0A7J7P301"/>
<keyword evidence="4" id="KW-0342">GTP-binding</keyword>
<comment type="subcellular location">
    <subcellularLocation>
        <location evidence="1">Cytoplasm</location>
    </subcellularLocation>
</comment>
<evidence type="ECO:0000256" key="2">
    <source>
        <dbReference type="ARBA" id="ARBA00022490"/>
    </source>
</evidence>
<keyword evidence="5" id="KW-0812">Transmembrane</keyword>
<dbReference type="InterPro" id="IPR039429">
    <property type="entry name" value="SHMT-like_dom"/>
</dbReference>
<dbReference type="FunFam" id="2.40.30.10:FF:000020">
    <property type="entry name" value="Translation elongation factor EF-1"/>
    <property type="match status" value="1"/>
</dbReference>
<dbReference type="Proteomes" id="UP000541444">
    <property type="component" value="Unassembled WGS sequence"/>
</dbReference>
<feature type="domain" description="Aminotransferase-like plant mobile" evidence="7">
    <location>
        <begin position="213"/>
        <end position="336"/>
    </location>
</feature>
<evidence type="ECO:0000313" key="9">
    <source>
        <dbReference type="Proteomes" id="UP000541444"/>
    </source>
</evidence>
<keyword evidence="5" id="KW-1133">Transmembrane helix</keyword>
<comment type="caution">
    <text evidence="8">The sequence shown here is derived from an EMBL/GenBank/DDBJ whole genome shotgun (WGS) entry which is preliminary data.</text>
</comment>
<evidence type="ECO:0000256" key="1">
    <source>
        <dbReference type="ARBA" id="ARBA00004496"/>
    </source>
</evidence>
<feature type="transmembrane region" description="Helical" evidence="5">
    <location>
        <begin position="617"/>
        <end position="633"/>
    </location>
</feature>
<dbReference type="Gene3D" id="3.40.640.10">
    <property type="entry name" value="Type I PLP-dependent aspartate aminotransferase-like (Major domain)"/>
    <property type="match status" value="1"/>
</dbReference>
<evidence type="ECO:0000256" key="3">
    <source>
        <dbReference type="ARBA" id="ARBA00022741"/>
    </source>
</evidence>
<evidence type="ECO:0000256" key="5">
    <source>
        <dbReference type="SAM" id="Phobius"/>
    </source>
</evidence>
<dbReference type="Pfam" id="PF10536">
    <property type="entry name" value="PMD"/>
    <property type="match status" value="2"/>
</dbReference>
<dbReference type="PANTHER" id="PTHR46033:SF80">
    <property type="entry name" value="PROTEIN MAIN-LIKE 2-LIKE"/>
    <property type="match status" value="1"/>
</dbReference>
<evidence type="ECO:0000313" key="8">
    <source>
        <dbReference type="EMBL" id="KAF6173622.1"/>
    </source>
</evidence>
<dbReference type="SUPFAM" id="SSF53383">
    <property type="entry name" value="PLP-dependent transferases"/>
    <property type="match status" value="1"/>
</dbReference>
<gene>
    <name evidence="8" type="ORF">GIB67_022981</name>
</gene>
<evidence type="ECO:0000259" key="7">
    <source>
        <dbReference type="Pfam" id="PF10536"/>
    </source>
</evidence>
<dbReference type="Pfam" id="PF00464">
    <property type="entry name" value="SHMT"/>
    <property type="match status" value="1"/>
</dbReference>
<dbReference type="InterPro" id="IPR019557">
    <property type="entry name" value="AminoTfrase-like_pln_mobile"/>
</dbReference>
<protein>
    <submittedName>
        <fullName evidence="8">Uncharacterized protein</fullName>
    </submittedName>
</protein>
<evidence type="ECO:0000256" key="4">
    <source>
        <dbReference type="ARBA" id="ARBA00023134"/>
    </source>
</evidence>
<dbReference type="SUPFAM" id="SSF50447">
    <property type="entry name" value="Translation proteins"/>
    <property type="match status" value="1"/>
</dbReference>
<keyword evidence="5" id="KW-0472">Membrane</keyword>